<organism evidence="2 3">
    <name type="scientific">Candidatus Dojkabacteria bacterium</name>
    <dbReference type="NCBI Taxonomy" id="2099670"/>
    <lineage>
        <taxon>Bacteria</taxon>
        <taxon>Candidatus Dojkabacteria</taxon>
    </lineage>
</organism>
<accession>A0A847D120</accession>
<evidence type="ECO:0000313" key="2">
    <source>
        <dbReference type="EMBL" id="NLD25532.1"/>
    </source>
</evidence>
<dbReference type="Proteomes" id="UP000545876">
    <property type="component" value="Unassembled WGS sequence"/>
</dbReference>
<feature type="transmembrane region" description="Helical" evidence="1">
    <location>
        <begin position="915"/>
        <end position="937"/>
    </location>
</feature>
<feature type="transmembrane region" description="Helical" evidence="1">
    <location>
        <begin position="137"/>
        <end position="158"/>
    </location>
</feature>
<feature type="transmembrane region" description="Helical" evidence="1">
    <location>
        <begin position="170"/>
        <end position="203"/>
    </location>
</feature>
<feature type="transmembrane region" description="Helical" evidence="1">
    <location>
        <begin position="503"/>
        <end position="520"/>
    </location>
</feature>
<feature type="transmembrane region" description="Helical" evidence="1">
    <location>
        <begin position="223"/>
        <end position="252"/>
    </location>
</feature>
<feature type="transmembrane region" description="Helical" evidence="1">
    <location>
        <begin position="369"/>
        <end position="386"/>
    </location>
</feature>
<feature type="transmembrane region" description="Helical" evidence="1">
    <location>
        <begin position="438"/>
        <end position="456"/>
    </location>
</feature>
<name>A0A847D120_9BACT</name>
<dbReference type="EMBL" id="JAAZBX010000010">
    <property type="protein sequence ID" value="NLD25532.1"/>
    <property type="molecule type" value="Genomic_DNA"/>
</dbReference>
<protein>
    <submittedName>
        <fullName evidence="2">YfhO family protein</fullName>
    </submittedName>
</protein>
<keyword evidence="1" id="KW-1133">Transmembrane helix</keyword>
<proteinExistence type="predicted"/>
<feature type="transmembrane region" description="Helical" evidence="1">
    <location>
        <begin position="21"/>
        <end position="40"/>
    </location>
</feature>
<feature type="transmembrane region" description="Helical" evidence="1">
    <location>
        <begin position="264"/>
        <end position="284"/>
    </location>
</feature>
<comment type="caution">
    <text evidence="2">The sequence shown here is derived from an EMBL/GenBank/DDBJ whole genome shotgun (WGS) entry which is preliminary data.</text>
</comment>
<keyword evidence="1" id="KW-0472">Membrane</keyword>
<reference evidence="2 3" key="1">
    <citation type="journal article" date="2020" name="Biotechnol. Biofuels">
        <title>New insights from the biogas microbiome by comprehensive genome-resolved metagenomics of nearly 1600 species originating from multiple anaerobic digesters.</title>
        <authorList>
            <person name="Campanaro S."/>
            <person name="Treu L."/>
            <person name="Rodriguez-R L.M."/>
            <person name="Kovalovszki A."/>
            <person name="Ziels R.M."/>
            <person name="Maus I."/>
            <person name="Zhu X."/>
            <person name="Kougias P.G."/>
            <person name="Basile A."/>
            <person name="Luo G."/>
            <person name="Schluter A."/>
            <person name="Konstantinidis K.T."/>
            <person name="Angelidaki I."/>
        </authorList>
    </citation>
    <scope>NUCLEOTIDE SEQUENCE [LARGE SCALE GENOMIC DNA]</scope>
    <source>
        <strain evidence="2">AS06rmzACSIP_65</strain>
    </source>
</reference>
<sequence length="944" mass="108613">MYDKKIFWKKIKGFFLKNKKIVLRIILVLLVVLVFILFFNEFFLKGKYISAGAFLYIWYPWATVKPSFIEGVRNAIVSDWVDYWVAGFSYVKNASLNSLIDGYNVRSSWGMPASSIMGIVSIHEPLMLILVKSFGEFLGSTLLFIIKPFIGFIGMLLLSKKLNIHKFVALVGSAAFAFSIPVISYTYGSAIIGTIALPFIFYACLRLEEEFSPMNVLLYILPVIWLLTCAFPSSIMYGVIFSFFFFITLIIFKQGMEKKKKIGIIMLFAIINILILGLWAWSLLPNFVNLRAFDLDYRGAHGLKKLAKQHFLQWIYPNYCGNGTSITWICGSNWIETSMSSGFVSLLMLFFGSPWIFLKSRRKDKYKLFSFLFVIIIIFCLIFNLFNINNLLSKLPIFSITPNTRLVFLLPFFVSLAGIFSFSHIVNAFTKKENQKKIIKIWIISGIGILGTFMFYSNGIIKHLRLMDRGILKQDFIHFLLVAIVAMILILATLYIKKKHWKAVFLVALCFLSAFDLYYYNSKFLPYQKKEEIFPITEGIEYLQDNMEKQDRMFAIERVFLPNTNYYYGINSLTGHDWRTKAFNEAMQPIENGIFAKAGTMQFFSREKVLLSSPGLKNYLRFNRVKYIVQAPSSLGPDTDPLFLQPYVSDYISIEKPIKYTITLDREEVLQFIELNGQCDVNYKEIFKAEDIKITVIDEESKSTVLPILDLKSSCSVNNNILQIQTPRIPLIEGSKIELEIANSRNWKLAVYSLRDLRKETTLEGRNDIFELVGRIYSESENVDVYKEVYNKGDLLIHEISDQTSTAYFYSCSGFDKNECIKKLKDFKIENPKDLTQFNDIFEEFEEVPFIDYSEGKMSLDTSKLNSSGVIILTDNYFKGWGSKEGEVFQGFIGSLNVFVENPIDVVKLTYTNEYLLPGIVISFLSTGILAGVLLIVRKKKLFL</sequence>
<feature type="transmembrane region" description="Helical" evidence="1">
    <location>
        <begin position="406"/>
        <end position="426"/>
    </location>
</feature>
<gene>
    <name evidence="2" type="ORF">GX656_02730</name>
</gene>
<dbReference type="AlphaFoldDB" id="A0A847D120"/>
<keyword evidence="1" id="KW-0812">Transmembrane</keyword>
<evidence type="ECO:0000256" key="1">
    <source>
        <dbReference type="SAM" id="Phobius"/>
    </source>
</evidence>
<evidence type="ECO:0000313" key="3">
    <source>
        <dbReference type="Proteomes" id="UP000545876"/>
    </source>
</evidence>
<feature type="transmembrane region" description="Helical" evidence="1">
    <location>
        <begin position="338"/>
        <end position="357"/>
    </location>
</feature>
<feature type="transmembrane region" description="Helical" evidence="1">
    <location>
        <begin position="476"/>
        <end position="496"/>
    </location>
</feature>